<keyword evidence="6 10" id="KW-0812">Transmembrane</keyword>
<keyword evidence="3 10" id="KW-0813">Transport</keyword>
<name>A0A067JZ44_JATCU</name>
<evidence type="ECO:0000256" key="11">
    <source>
        <dbReference type="SAM" id="MobiDB-lite"/>
    </source>
</evidence>
<feature type="transmembrane region" description="Helical" evidence="10">
    <location>
        <begin position="191"/>
        <end position="212"/>
    </location>
</feature>
<sequence length="272" mass="30383">MALHSSHLVLVFGLLGNAISFFVYLAPLPTFYRIFKKKSTEGFQSIPYSVALFSAMLTLYYGTLKADGFMLITINSVGCVIEALYLIIYMIYANKSSRIYTLKILVLFNTIAYLLIVVLTTFLSHGSQRVNVVGWICAVFSVSVFAAPLSIMRLVIRTKSVEYMPFSLSFFLTLCATSWLGYGLAVEDYYIATPNVFGFGFGIAQMILYLIYKKKKNEILPETKSQELASEPCQMCKDDDNSNQTEEEAERSVANMDKAAAESSELKICVTA</sequence>
<keyword evidence="5 10" id="KW-0762">Sugar transport</keyword>
<proteinExistence type="inferred from homology"/>
<dbReference type="PANTHER" id="PTHR10791:SF157">
    <property type="entry name" value="BIDIRECTIONAL SUGAR TRANSPORTER SWEET"/>
    <property type="match status" value="1"/>
</dbReference>
<dbReference type="Pfam" id="PF03083">
    <property type="entry name" value="MtN3_slv"/>
    <property type="match status" value="2"/>
</dbReference>
<dbReference type="STRING" id="180498.A0A067JZ44"/>
<dbReference type="AlphaFoldDB" id="A0A067JZ44"/>
<evidence type="ECO:0000256" key="6">
    <source>
        <dbReference type="ARBA" id="ARBA00022692"/>
    </source>
</evidence>
<keyword evidence="4" id="KW-1003">Cell membrane</keyword>
<evidence type="ECO:0000256" key="7">
    <source>
        <dbReference type="ARBA" id="ARBA00022737"/>
    </source>
</evidence>
<evidence type="ECO:0000256" key="10">
    <source>
        <dbReference type="RuleBase" id="RU910715"/>
    </source>
</evidence>
<comment type="subcellular location">
    <subcellularLocation>
        <location evidence="1 10">Cell membrane</location>
        <topology evidence="1 10">Multi-pass membrane protein</topology>
    </subcellularLocation>
</comment>
<feature type="transmembrane region" description="Helical" evidence="10">
    <location>
        <begin position="46"/>
        <end position="63"/>
    </location>
</feature>
<dbReference type="OrthoDB" id="409725at2759"/>
<dbReference type="InterPro" id="IPR047664">
    <property type="entry name" value="SWEET"/>
</dbReference>
<evidence type="ECO:0000256" key="9">
    <source>
        <dbReference type="ARBA" id="ARBA00023136"/>
    </source>
</evidence>
<keyword evidence="13" id="KW-1185">Reference proteome</keyword>
<evidence type="ECO:0000313" key="13">
    <source>
        <dbReference type="Proteomes" id="UP000027138"/>
    </source>
</evidence>
<keyword evidence="8 10" id="KW-1133">Transmembrane helix</keyword>
<feature type="transmembrane region" description="Helical" evidence="10">
    <location>
        <begin position="69"/>
        <end position="92"/>
    </location>
</feature>
<protein>
    <recommendedName>
        <fullName evidence="10">Bidirectional sugar transporter SWEET</fullName>
    </recommendedName>
</protein>
<feature type="transmembrane region" description="Helical" evidence="10">
    <location>
        <begin position="132"/>
        <end position="151"/>
    </location>
</feature>
<evidence type="ECO:0000256" key="2">
    <source>
        <dbReference type="ARBA" id="ARBA00007809"/>
    </source>
</evidence>
<evidence type="ECO:0000256" key="4">
    <source>
        <dbReference type="ARBA" id="ARBA00022475"/>
    </source>
</evidence>
<dbReference type="Gene3D" id="1.20.1280.290">
    <property type="match status" value="2"/>
</dbReference>
<dbReference type="GO" id="GO:0005886">
    <property type="term" value="C:plasma membrane"/>
    <property type="evidence" value="ECO:0007669"/>
    <property type="project" value="UniProtKB-SubCell"/>
</dbReference>
<keyword evidence="9 10" id="KW-0472">Membrane</keyword>
<evidence type="ECO:0000313" key="12">
    <source>
        <dbReference type="EMBL" id="KDP28088.1"/>
    </source>
</evidence>
<accession>A0A067JZ44</accession>
<evidence type="ECO:0000256" key="1">
    <source>
        <dbReference type="ARBA" id="ARBA00004651"/>
    </source>
</evidence>
<evidence type="ECO:0000256" key="8">
    <source>
        <dbReference type="ARBA" id="ARBA00022989"/>
    </source>
</evidence>
<gene>
    <name evidence="12" type="ORF">JCGZ_13859</name>
</gene>
<keyword evidence="7" id="KW-0677">Repeat</keyword>
<dbReference type="KEGG" id="jcu:105643286"/>
<dbReference type="FunFam" id="1.20.1280.290:FF:000003">
    <property type="entry name" value="Bidirectional sugar transporter SWEET"/>
    <property type="match status" value="1"/>
</dbReference>
<feature type="transmembrane region" description="Helical" evidence="10">
    <location>
        <begin position="104"/>
        <end position="126"/>
    </location>
</feature>
<dbReference type="Proteomes" id="UP000027138">
    <property type="component" value="Unassembled WGS sequence"/>
</dbReference>
<feature type="transmembrane region" description="Helical" evidence="10">
    <location>
        <begin position="163"/>
        <end position="185"/>
    </location>
</feature>
<dbReference type="InterPro" id="IPR004316">
    <property type="entry name" value="SWEET_rpt"/>
</dbReference>
<comment type="function">
    <text evidence="10">Mediates both low-affinity uptake and efflux of sugar across the membrane.</text>
</comment>
<comment type="similarity">
    <text evidence="2 10">Belongs to the SWEET sugar transporter family.</text>
</comment>
<dbReference type="GO" id="GO:0051119">
    <property type="term" value="F:sugar transmembrane transporter activity"/>
    <property type="evidence" value="ECO:0007669"/>
    <property type="project" value="InterPro"/>
</dbReference>
<organism evidence="12 13">
    <name type="scientific">Jatropha curcas</name>
    <name type="common">Barbados nut</name>
    <dbReference type="NCBI Taxonomy" id="180498"/>
    <lineage>
        <taxon>Eukaryota</taxon>
        <taxon>Viridiplantae</taxon>
        <taxon>Streptophyta</taxon>
        <taxon>Embryophyta</taxon>
        <taxon>Tracheophyta</taxon>
        <taxon>Spermatophyta</taxon>
        <taxon>Magnoliopsida</taxon>
        <taxon>eudicotyledons</taxon>
        <taxon>Gunneridae</taxon>
        <taxon>Pentapetalae</taxon>
        <taxon>rosids</taxon>
        <taxon>fabids</taxon>
        <taxon>Malpighiales</taxon>
        <taxon>Euphorbiaceae</taxon>
        <taxon>Crotonoideae</taxon>
        <taxon>Jatropheae</taxon>
        <taxon>Jatropha</taxon>
    </lineage>
</organism>
<evidence type="ECO:0000256" key="3">
    <source>
        <dbReference type="ARBA" id="ARBA00022448"/>
    </source>
</evidence>
<feature type="region of interest" description="Disordered" evidence="11">
    <location>
        <begin position="231"/>
        <end position="272"/>
    </location>
</feature>
<dbReference type="FunFam" id="1.20.1280.290:FF:000001">
    <property type="entry name" value="Bidirectional sugar transporter SWEET"/>
    <property type="match status" value="1"/>
</dbReference>
<reference evidence="12 13" key="1">
    <citation type="journal article" date="2014" name="PLoS ONE">
        <title>Global Analysis of Gene Expression Profiles in Physic Nut (Jatropha curcas L.) Seedlings Exposed to Salt Stress.</title>
        <authorList>
            <person name="Zhang L."/>
            <person name="Zhang C."/>
            <person name="Wu P."/>
            <person name="Chen Y."/>
            <person name="Li M."/>
            <person name="Jiang H."/>
            <person name="Wu G."/>
        </authorList>
    </citation>
    <scope>NUCLEOTIDE SEQUENCE [LARGE SCALE GENOMIC DNA]</scope>
    <source>
        <strain evidence="13">cv. GZQX0401</strain>
        <tissue evidence="12">Young leaves</tissue>
    </source>
</reference>
<dbReference type="PANTHER" id="PTHR10791">
    <property type="entry name" value="RAG1-ACTIVATING PROTEIN 1"/>
    <property type="match status" value="1"/>
</dbReference>
<feature type="transmembrane region" description="Helical" evidence="10">
    <location>
        <begin position="6"/>
        <end position="25"/>
    </location>
</feature>
<evidence type="ECO:0000256" key="5">
    <source>
        <dbReference type="ARBA" id="ARBA00022597"/>
    </source>
</evidence>
<dbReference type="EMBL" id="KK914782">
    <property type="protein sequence ID" value="KDP28088.1"/>
    <property type="molecule type" value="Genomic_DNA"/>
</dbReference>
<dbReference type="GO" id="GO:0008515">
    <property type="term" value="F:sucrose transmembrane transporter activity"/>
    <property type="evidence" value="ECO:0007669"/>
    <property type="project" value="UniProtKB-ARBA"/>
</dbReference>